<dbReference type="SUPFAM" id="SSF88648">
    <property type="entry name" value="Group I dsDNA viruses"/>
    <property type="match status" value="1"/>
</dbReference>
<keyword evidence="7" id="KW-1162">Viral penetration into host cytoplasm</keyword>
<evidence type="ECO:0000256" key="5">
    <source>
        <dbReference type="ARBA" id="ARBA00022562"/>
    </source>
</evidence>
<dbReference type="InterPro" id="IPR000662">
    <property type="entry name" value="Capsid_VP1_Polyomavir"/>
</dbReference>
<evidence type="ECO:0000256" key="6">
    <source>
        <dbReference type="ARBA" id="ARBA00022581"/>
    </source>
</evidence>
<keyword evidence="5" id="KW-1048">Host nucleus</keyword>
<comment type="subcellular location">
    <subcellularLocation>
        <location evidence="1">Host nucleus</location>
    </subcellularLocation>
    <subcellularLocation>
        <location evidence="2">Virion</location>
    </subcellularLocation>
</comment>
<evidence type="ECO:0000313" key="15">
    <source>
        <dbReference type="EMBL" id="XBH24065.1"/>
    </source>
</evidence>
<name>A0AAU7E2W0_9POLY</name>
<dbReference type="InterPro" id="IPR036931">
    <property type="entry name" value="Polyomavir_VP1_sf"/>
</dbReference>
<evidence type="ECO:0000256" key="4">
    <source>
        <dbReference type="ARBA" id="ARBA00022561"/>
    </source>
</evidence>
<keyword evidence="9" id="KW-1145">T=7 icosahedral capsid protein</keyword>
<evidence type="ECO:0000256" key="7">
    <source>
        <dbReference type="ARBA" id="ARBA00022595"/>
    </source>
</evidence>
<dbReference type="GO" id="GO:0075509">
    <property type="term" value="P:endocytosis involved in viral entry into host cell"/>
    <property type="evidence" value="ECO:0007669"/>
    <property type="project" value="UniProtKB-KW"/>
</dbReference>
<keyword evidence="11" id="KW-1164">Virus endocytosis by host</keyword>
<keyword evidence="4" id="KW-0167">Capsid protein</keyword>
<evidence type="ECO:0000256" key="8">
    <source>
        <dbReference type="ARBA" id="ARBA00022804"/>
    </source>
</evidence>
<keyword evidence="12" id="KW-0426">Late protein</keyword>
<keyword evidence="10" id="KW-0946">Virion</keyword>
<reference evidence="15" key="2">
    <citation type="submission" date="2024-02" db="EMBL/GenBank/DDBJ databases">
        <authorList>
            <person name="Hu B."/>
        </authorList>
    </citation>
    <scope>NUCLEOTIDE SEQUENCE</scope>
    <source>
        <strain evidence="15">2A/Uganda/UR14/2018</strain>
    </source>
</reference>
<dbReference type="InterPro" id="IPR011222">
    <property type="entry name" value="dsDNA_vir_gr_I_capsid"/>
</dbReference>
<protein>
    <submittedName>
        <fullName evidence="15">VP1 protein</fullName>
    </submittedName>
</protein>
<evidence type="ECO:0000256" key="10">
    <source>
        <dbReference type="ARBA" id="ARBA00022844"/>
    </source>
</evidence>
<dbReference type="GO" id="GO:0039620">
    <property type="term" value="C:T=7 icosahedral viral capsid"/>
    <property type="evidence" value="ECO:0007669"/>
    <property type="project" value="UniProtKB-KW"/>
</dbReference>
<dbReference type="GO" id="GO:0019062">
    <property type="term" value="P:virion attachment to host cell"/>
    <property type="evidence" value="ECO:0007669"/>
    <property type="project" value="UniProtKB-KW"/>
</dbReference>
<reference evidence="15" key="1">
    <citation type="journal article" date="2024" name="Microbiome">
        <title>Substantial viral diversity in bats and rodents from East Africa: insights into evolution, recombination, and cocirculation.</title>
        <authorList>
            <person name="Wang D."/>
            <person name="Yang X."/>
            <person name="Ren Z."/>
            <person name="Hu B."/>
            <person name="Zhao H."/>
            <person name="Yang K."/>
            <person name="Shi P."/>
            <person name="Zhang Z."/>
            <person name="Feng Q."/>
            <person name="Nawenja C.V."/>
            <person name="Obanda V."/>
            <person name="Robert K."/>
            <person name="Nalikka B."/>
            <person name="Waruhiu C.N."/>
            <person name="Ochola G.O."/>
            <person name="Onyuok S.O."/>
            <person name="Ochieng H."/>
            <person name="Li B."/>
            <person name="Zhu Y."/>
            <person name="Si H."/>
            <person name="Yin J."/>
            <person name="Kristiansen K."/>
            <person name="Jin X."/>
            <person name="Xu X."/>
            <person name="Xiao M."/>
            <person name="Agwanda B."/>
            <person name="Ommeh S."/>
            <person name="Li J."/>
            <person name="Shi Z.L."/>
        </authorList>
    </citation>
    <scope>NUCLEOTIDE SEQUENCE</scope>
    <source>
        <strain evidence="15">2A/Uganda/UR14/2018</strain>
    </source>
</reference>
<dbReference type="Pfam" id="PF00718">
    <property type="entry name" value="Polyoma_coat"/>
    <property type="match status" value="1"/>
</dbReference>
<evidence type="ECO:0000256" key="13">
    <source>
        <dbReference type="ARBA" id="ARBA00023157"/>
    </source>
</evidence>
<accession>A0AAU7E2W0</accession>
<dbReference type="EMBL" id="PP711977">
    <property type="protein sequence ID" value="XBH24065.1"/>
    <property type="molecule type" value="Genomic_DNA"/>
</dbReference>
<keyword evidence="14" id="KW-1160">Virus entry into host cell</keyword>
<keyword evidence="6" id="KW-0945">Host-virus interaction</keyword>
<evidence type="ECO:0000256" key="11">
    <source>
        <dbReference type="ARBA" id="ARBA00022890"/>
    </source>
</evidence>
<keyword evidence="13" id="KW-1015">Disulfide bond</keyword>
<dbReference type="GO" id="GO:0042025">
    <property type="term" value="C:host cell nucleus"/>
    <property type="evidence" value="ECO:0007669"/>
    <property type="project" value="UniProtKB-SubCell"/>
</dbReference>
<proteinExistence type="inferred from homology"/>
<dbReference type="Gene3D" id="2.60.175.10">
    <property type="entry name" value="Capsid protein VP1,Polyomavirus"/>
    <property type="match status" value="1"/>
</dbReference>
<sequence length="310" mass="34219">MGFDNTKDLYGYSDNITVASSFDSDSPPGPQLPRYSMAKIELPMLNEDITCNEILMWEAISVKTEVVGINTMVNCHSASKRQDSDGAGMPIEGLNFHFFAVGGEPLELQFITENHKTHYPEGTVVHGSVGKEAQVLSPALKGQLVQDGVYPVECWVADPSKNENTRYYGSYTGGLQTPPVLQFTNTTTTILLNENGVGPLCKGDHLFLSCADIVGFLMQANTKMHFRGLPRYFSVTLRKRLVKNPYPVSTLLSSLFSSMQPKITGQVMEGADAQIEEVRVYEGSEKLPGDPDMVRYRSQLGEQITLPPLR</sequence>
<evidence type="ECO:0000256" key="1">
    <source>
        <dbReference type="ARBA" id="ARBA00004147"/>
    </source>
</evidence>
<dbReference type="GO" id="GO:0005198">
    <property type="term" value="F:structural molecule activity"/>
    <property type="evidence" value="ECO:0007669"/>
    <property type="project" value="InterPro"/>
</dbReference>
<evidence type="ECO:0000256" key="3">
    <source>
        <dbReference type="ARBA" id="ARBA00006893"/>
    </source>
</evidence>
<evidence type="ECO:0000256" key="9">
    <source>
        <dbReference type="ARBA" id="ARBA00022828"/>
    </source>
</evidence>
<comment type="similarity">
    <text evidence="3">Belongs to the polyomaviruses coat protein VP1 family.</text>
</comment>
<organism evidence="15">
    <name type="scientific">Rousettus bat polyomavirus</name>
    <dbReference type="NCBI Taxonomy" id="3141932"/>
    <lineage>
        <taxon>Viruses</taxon>
        <taxon>Monodnaviria</taxon>
        <taxon>Shotokuvirae</taxon>
        <taxon>Cossaviricota</taxon>
        <taxon>Papovaviricetes</taxon>
        <taxon>Sepolyvirales</taxon>
        <taxon>Polyomaviridae</taxon>
    </lineage>
</organism>
<evidence type="ECO:0000256" key="12">
    <source>
        <dbReference type="ARBA" id="ARBA00022921"/>
    </source>
</evidence>
<keyword evidence="8" id="KW-1161">Viral attachment to host cell</keyword>
<evidence type="ECO:0000256" key="14">
    <source>
        <dbReference type="ARBA" id="ARBA00023296"/>
    </source>
</evidence>
<evidence type="ECO:0000256" key="2">
    <source>
        <dbReference type="ARBA" id="ARBA00004328"/>
    </source>
</evidence>